<sequence length="663" mass="75873">MSVYPPLPHTGEFIRLLELAPGNLHDDLVAKFLVHNLKDAQPEYTATSYVCGNDNRSLHHILISGTKLGIYKNADEVLRRFRSKASIVYLWIDVCCINQDDAIEKAREVSLMHKVYENAKRTMVWMGPIDSDAKAAIQYARTLDFRKYLEEYRPSAMYAGTMGGVQALQSKSHILDILDDHPQKESLVNSCGEFLLRPYFTRVWCQQEGSLSSDPVVACGEEEMPWNQIFALAWLFLPRYTMSWPDWFLSNYPGQRYAKLEPNLIFIRSVQQYRLRQMMIANNEHDLQVFSLINAMHEASRLSCYDPRDKIFAVRNIATDLVLDDWAPQPDYTTPWVEVYTNFAVRMAERGNPQLLGWSGVCGQSMNSGLPSWVIDWRSLPWTQYLERSMWCSGGKSFGPKAEVIPKKKRNRLMKALQATEQPRQSLRYLLQTTVMMQDSIAFLSGVLEHWKTFDEIAMLYADVLALDQKSQAFVRILPQSLYITSETMLDAYNTTLIANTDDKDSLASSAYISQGAEDWRSWLSSGASLEDGTMPTYHDAIDSMDTFQYKQFCVSALGYFCLVPDITKPTDSIAIVKGLDMPIVLRPVGECYVYLGQCYIHGMMQPIAGELIDEFRIKYDIRESRVVINRPEGDVRRNGLKMDAGEYIRILETLGERKVELV</sequence>
<dbReference type="AlphaFoldDB" id="A0A0D2FZR8"/>
<dbReference type="InterPro" id="IPR010730">
    <property type="entry name" value="HET"/>
</dbReference>
<evidence type="ECO:0000259" key="1">
    <source>
        <dbReference type="Pfam" id="PF06985"/>
    </source>
</evidence>
<dbReference type="PANTHER" id="PTHR24148:SF64">
    <property type="entry name" value="HETEROKARYON INCOMPATIBILITY DOMAIN-CONTAINING PROTEIN"/>
    <property type="match status" value="1"/>
</dbReference>
<dbReference type="HOGENOM" id="CLU_004184_7_2_1"/>
<name>A0A0D2FZR8_9EURO</name>
<keyword evidence="3" id="KW-1185">Reference proteome</keyword>
<dbReference type="Pfam" id="PF26639">
    <property type="entry name" value="Het-6_barrel"/>
    <property type="match status" value="1"/>
</dbReference>
<proteinExistence type="predicted"/>
<gene>
    <name evidence="2" type="ORF">PV04_07644</name>
</gene>
<dbReference type="Pfam" id="PF06985">
    <property type="entry name" value="HET"/>
    <property type="match status" value="1"/>
</dbReference>
<protein>
    <recommendedName>
        <fullName evidence="1">Heterokaryon incompatibility domain-containing protein</fullName>
    </recommendedName>
</protein>
<dbReference type="PANTHER" id="PTHR24148">
    <property type="entry name" value="ANKYRIN REPEAT DOMAIN-CONTAINING PROTEIN 39 HOMOLOG-RELATED"/>
    <property type="match status" value="1"/>
</dbReference>
<accession>A0A0D2FZR8</accession>
<dbReference type="EMBL" id="KN846960">
    <property type="protein sequence ID" value="KIW65379.1"/>
    <property type="molecule type" value="Genomic_DNA"/>
</dbReference>
<evidence type="ECO:0000313" key="2">
    <source>
        <dbReference type="EMBL" id="KIW65379.1"/>
    </source>
</evidence>
<reference evidence="2 3" key="1">
    <citation type="submission" date="2015-01" db="EMBL/GenBank/DDBJ databases">
        <title>The Genome Sequence of Capronia semiimmersa CBS27337.</title>
        <authorList>
            <consortium name="The Broad Institute Genomics Platform"/>
            <person name="Cuomo C."/>
            <person name="de Hoog S."/>
            <person name="Gorbushina A."/>
            <person name="Stielow B."/>
            <person name="Teixiera M."/>
            <person name="Abouelleil A."/>
            <person name="Chapman S.B."/>
            <person name="Priest M."/>
            <person name="Young S.K."/>
            <person name="Wortman J."/>
            <person name="Nusbaum C."/>
            <person name="Birren B."/>
        </authorList>
    </citation>
    <scope>NUCLEOTIDE SEQUENCE [LARGE SCALE GENOMIC DNA]</scope>
    <source>
        <strain evidence="2 3">CBS 27337</strain>
    </source>
</reference>
<evidence type="ECO:0000313" key="3">
    <source>
        <dbReference type="Proteomes" id="UP000054266"/>
    </source>
</evidence>
<dbReference type="InterPro" id="IPR052895">
    <property type="entry name" value="HetReg/Transcr_Mod"/>
</dbReference>
<dbReference type="STRING" id="5601.A0A0D2FZR8"/>
<feature type="domain" description="Heterokaryon incompatibility" evidence="1">
    <location>
        <begin position="44"/>
        <end position="208"/>
    </location>
</feature>
<dbReference type="Proteomes" id="UP000054266">
    <property type="component" value="Unassembled WGS sequence"/>
</dbReference>
<organism evidence="2 3">
    <name type="scientific">Phialophora macrospora</name>
    <dbReference type="NCBI Taxonomy" id="1851006"/>
    <lineage>
        <taxon>Eukaryota</taxon>
        <taxon>Fungi</taxon>
        <taxon>Dikarya</taxon>
        <taxon>Ascomycota</taxon>
        <taxon>Pezizomycotina</taxon>
        <taxon>Eurotiomycetes</taxon>
        <taxon>Chaetothyriomycetidae</taxon>
        <taxon>Chaetothyriales</taxon>
        <taxon>Herpotrichiellaceae</taxon>
        <taxon>Phialophora</taxon>
    </lineage>
</organism>